<feature type="compositionally biased region" description="Basic and acidic residues" evidence="9">
    <location>
        <begin position="476"/>
        <end position="488"/>
    </location>
</feature>
<gene>
    <name evidence="10" type="ORF">K432DRAFT_349906</name>
</gene>
<keyword evidence="8" id="KW-0175">Coiled coil</keyword>
<accession>A0A8E2JHA9</accession>
<evidence type="ECO:0000256" key="1">
    <source>
        <dbReference type="ARBA" id="ARBA00004123"/>
    </source>
</evidence>
<dbReference type="PANTHER" id="PTHR23168:SF0">
    <property type="entry name" value="MITOTIC SPINDLE ASSEMBLY CHECKPOINT PROTEIN MAD1"/>
    <property type="match status" value="1"/>
</dbReference>
<evidence type="ECO:0000256" key="6">
    <source>
        <dbReference type="ARBA" id="ARBA00023242"/>
    </source>
</evidence>
<dbReference type="GO" id="GO:0005635">
    <property type="term" value="C:nuclear envelope"/>
    <property type="evidence" value="ECO:0007669"/>
    <property type="project" value="TreeGrafter"/>
</dbReference>
<protein>
    <recommendedName>
        <fullName evidence="3">Spindle assembly checkpoint component MAD1</fullName>
    </recommendedName>
</protein>
<keyword evidence="5" id="KW-0498">Mitosis</keyword>
<dbReference type="Proteomes" id="UP000250266">
    <property type="component" value="Unassembled WGS sequence"/>
</dbReference>
<feature type="region of interest" description="Disordered" evidence="9">
    <location>
        <begin position="448"/>
        <end position="489"/>
    </location>
</feature>
<evidence type="ECO:0000256" key="8">
    <source>
        <dbReference type="SAM" id="Coils"/>
    </source>
</evidence>
<feature type="coiled-coil region" evidence="8">
    <location>
        <begin position="235"/>
        <end position="296"/>
    </location>
</feature>
<dbReference type="GO" id="GO:0007094">
    <property type="term" value="P:mitotic spindle assembly checkpoint signaling"/>
    <property type="evidence" value="ECO:0007669"/>
    <property type="project" value="InterPro"/>
</dbReference>
<evidence type="ECO:0000256" key="4">
    <source>
        <dbReference type="ARBA" id="ARBA00022618"/>
    </source>
</evidence>
<evidence type="ECO:0000256" key="2">
    <source>
        <dbReference type="ARBA" id="ARBA00008029"/>
    </source>
</evidence>
<feature type="coiled-coil region" evidence="8">
    <location>
        <begin position="42"/>
        <end position="76"/>
    </location>
</feature>
<feature type="region of interest" description="Disordered" evidence="9">
    <location>
        <begin position="1"/>
        <end position="27"/>
    </location>
</feature>
<comment type="similarity">
    <text evidence="2">Belongs to the MAD1 family.</text>
</comment>
<feature type="region of interest" description="Disordered" evidence="9">
    <location>
        <begin position="111"/>
        <end position="144"/>
    </location>
</feature>
<sequence length="702" mass="79879">MAASRNQSLPTYDFLTGASSPPPPSLRETLRASHVVRPDASNEDLRAQLNTLQYEIETLKQERELASLRHQQELREVQNKADADFRRAQTAETSNSATTSKYNALLRELQEKQTQTENDRAGLERKVRTAQEKSQSLQEELDEAKTELSSIQRKSQHQYNELETRYNTLQGSVEELRADLDTKVVALQTAQQKLSQRESEVGELESEVLRFKAQTGDTDTLAVIKRELSEQVGHIKKLEALNREHDAELKHYRKVHKSIEIVEEEKRALEAKVRMMNDLRRELSESQLRRQVLEDEKKSWTAYLESEVSRQGELQFESPEDLARAFIRERIETASLVDKLGAIQPELSVKEENIRVLEDEKAKLLEEVQKLRASGGNPDSKIRARLERQKALATKEVEYLRAQLKTFDIEESEMQPENFNSQKSQRIQELEDLVDQYRKEIETLQKDLSAAEQPHPPLTVAAGKKRRLDSDDDERIGELRRKNRHLQDELGQLQKRNSALETDIKAHASQLSALKSSSRTRILELRSNPTADAEALKLSTVTTLREANAALLARLEGAAPAADSVPKATLTASYAEISELRHTVAEREKRIKRLKQIWTAKSLEFREAVASVLGWKLDFMPNGRVRVTSMFYPGDEETGENSIVFDGENGTMKVSGGPQSAFASEIREQIGFWVEERKEIPCFLAALTLEFYERGTRAGGKG</sequence>
<dbReference type="Gene3D" id="3.30.457.60">
    <property type="match status" value="1"/>
</dbReference>
<proteinExistence type="inferred from homology"/>
<dbReference type="PANTHER" id="PTHR23168">
    <property type="entry name" value="MITOTIC SPINDLE ASSEMBLY CHECKPOINT PROTEIN MAD1 MITOTIC ARREST DEFICIENT-LIKE PROTEIN 1"/>
    <property type="match status" value="1"/>
</dbReference>
<evidence type="ECO:0000313" key="10">
    <source>
        <dbReference type="EMBL" id="OCK81979.1"/>
    </source>
</evidence>
<keyword evidence="4" id="KW-0132">Cell division</keyword>
<dbReference type="GO" id="GO:0051315">
    <property type="term" value="P:attachment of mitotic spindle microtubules to kinetochore"/>
    <property type="evidence" value="ECO:0007669"/>
    <property type="project" value="TreeGrafter"/>
</dbReference>
<dbReference type="GO" id="GO:0000776">
    <property type="term" value="C:kinetochore"/>
    <property type="evidence" value="ECO:0007669"/>
    <property type="project" value="TreeGrafter"/>
</dbReference>
<dbReference type="AlphaFoldDB" id="A0A8E2JHA9"/>
<dbReference type="Pfam" id="PF05557">
    <property type="entry name" value="MAD"/>
    <property type="match status" value="1"/>
</dbReference>
<reference evidence="10 11" key="1">
    <citation type="journal article" date="2016" name="Nat. Commun.">
        <title>Ectomycorrhizal ecology is imprinted in the genome of the dominant symbiotic fungus Cenococcum geophilum.</title>
        <authorList>
            <consortium name="DOE Joint Genome Institute"/>
            <person name="Peter M."/>
            <person name="Kohler A."/>
            <person name="Ohm R.A."/>
            <person name="Kuo A."/>
            <person name="Krutzmann J."/>
            <person name="Morin E."/>
            <person name="Arend M."/>
            <person name="Barry K.W."/>
            <person name="Binder M."/>
            <person name="Choi C."/>
            <person name="Clum A."/>
            <person name="Copeland A."/>
            <person name="Grisel N."/>
            <person name="Haridas S."/>
            <person name="Kipfer T."/>
            <person name="LaButti K."/>
            <person name="Lindquist E."/>
            <person name="Lipzen A."/>
            <person name="Maire R."/>
            <person name="Meier B."/>
            <person name="Mihaltcheva S."/>
            <person name="Molinier V."/>
            <person name="Murat C."/>
            <person name="Poggeler S."/>
            <person name="Quandt C.A."/>
            <person name="Sperisen C."/>
            <person name="Tritt A."/>
            <person name="Tisserant E."/>
            <person name="Crous P.W."/>
            <person name="Henrissat B."/>
            <person name="Nehls U."/>
            <person name="Egli S."/>
            <person name="Spatafora J.W."/>
            <person name="Grigoriev I.V."/>
            <person name="Martin F.M."/>
        </authorList>
    </citation>
    <scope>NUCLEOTIDE SEQUENCE [LARGE SCALE GENOMIC DNA]</scope>
    <source>
        <strain evidence="10 11">CBS 459.81</strain>
    </source>
</reference>
<evidence type="ECO:0000256" key="9">
    <source>
        <dbReference type="SAM" id="MobiDB-lite"/>
    </source>
</evidence>
<feature type="compositionally biased region" description="Basic and acidic residues" evidence="9">
    <location>
        <begin position="117"/>
        <end position="131"/>
    </location>
</feature>
<comment type="subcellular location">
    <subcellularLocation>
        <location evidence="1">Nucleus</location>
    </subcellularLocation>
</comment>
<keyword evidence="6" id="KW-0539">Nucleus</keyword>
<keyword evidence="7" id="KW-0131">Cell cycle</keyword>
<evidence type="ECO:0000256" key="7">
    <source>
        <dbReference type="ARBA" id="ARBA00023306"/>
    </source>
</evidence>
<name>A0A8E2JHA9_9PEZI</name>
<evidence type="ECO:0000256" key="3">
    <source>
        <dbReference type="ARBA" id="ARBA00022019"/>
    </source>
</evidence>
<dbReference type="OrthoDB" id="331602at2759"/>
<dbReference type="Gene3D" id="1.20.5.170">
    <property type="match status" value="1"/>
</dbReference>
<organism evidence="10 11">
    <name type="scientific">Lepidopterella palustris CBS 459.81</name>
    <dbReference type="NCBI Taxonomy" id="1314670"/>
    <lineage>
        <taxon>Eukaryota</taxon>
        <taxon>Fungi</taxon>
        <taxon>Dikarya</taxon>
        <taxon>Ascomycota</taxon>
        <taxon>Pezizomycotina</taxon>
        <taxon>Dothideomycetes</taxon>
        <taxon>Pleosporomycetidae</taxon>
        <taxon>Mytilinidiales</taxon>
        <taxon>Argynnaceae</taxon>
        <taxon>Lepidopterella</taxon>
    </lineage>
</organism>
<dbReference type="Gene3D" id="6.10.250.90">
    <property type="match status" value="1"/>
</dbReference>
<keyword evidence="11" id="KW-1185">Reference proteome</keyword>
<evidence type="ECO:0000256" key="5">
    <source>
        <dbReference type="ARBA" id="ARBA00022776"/>
    </source>
</evidence>
<dbReference type="GO" id="GO:0051301">
    <property type="term" value="P:cell division"/>
    <property type="evidence" value="ECO:0007669"/>
    <property type="project" value="UniProtKB-KW"/>
</dbReference>
<evidence type="ECO:0000313" key="11">
    <source>
        <dbReference type="Proteomes" id="UP000250266"/>
    </source>
</evidence>
<dbReference type="InterPro" id="IPR008672">
    <property type="entry name" value="Mad1"/>
</dbReference>
<feature type="compositionally biased region" description="Polar residues" evidence="9">
    <location>
        <begin position="1"/>
        <end position="10"/>
    </location>
</feature>
<dbReference type="EMBL" id="KV744902">
    <property type="protein sequence ID" value="OCK81979.1"/>
    <property type="molecule type" value="Genomic_DNA"/>
</dbReference>
<dbReference type="GO" id="GO:0072686">
    <property type="term" value="C:mitotic spindle"/>
    <property type="evidence" value="ECO:0007669"/>
    <property type="project" value="TreeGrafter"/>
</dbReference>